<sequence length="402" mass="45517">MSDKLYLIKEGEISLKGGNRHVFERKLRDNIREKFKGYSPKIERQKGRVYLYLDEKCSDAFISFMLERTFGITGFARAYKAEKDIDRIIEKVREILPSSPFTDDGGTFRIDCRREDKGFPLSSHEISIRLACLVHELYPSLSVNLKNADYTLSVEVRDDVYLYFDSAKGAGGLPVSTAGRAVLLLSGGIDSPVAAYYMAKRGVKLDCIYFHAYPYTSDEALEKVKKLASLIAPYLEGTRLYVVPFTDGQLRIKKKSYIDETTLMFRASMMQTAERIAKAKKATAIVTGEALSQVASQTLSAMNFTDSMTSLVVLRPLVGMDKEEIITVSKKIGTYETSILPYEDCCVIFSPKHPVTNPDKEESRKHYEALEMDEEIEKAIEKMQVFYFNARGEEEEKSQSPL</sequence>
<accession>A0A9D1PUA8</accession>
<dbReference type="AlphaFoldDB" id="A0A9D1PUA8"/>
<feature type="binding site" evidence="18">
    <location>
        <position position="288"/>
    </location>
    <ligand>
        <name>ATP</name>
        <dbReference type="ChEBI" id="CHEBI:30616"/>
    </ligand>
</feature>
<comment type="caution">
    <text evidence="20">The sequence shown here is derived from an EMBL/GenBank/DDBJ whole genome shotgun (WGS) entry which is preliminary data.</text>
</comment>
<proteinExistence type="inferred from homology"/>
<dbReference type="GO" id="GO:0052837">
    <property type="term" value="P:thiazole biosynthetic process"/>
    <property type="evidence" value="ECO:0007669"/>
    <property type="project" value="TreeGrafter"/>
</dbReference>
<evidence type="ECO:0000256" key="1">
    <source>
        <dbReference type="ARBA" id="ARBA00004496"/>
    </source>
</evidence>
<dbReference type="GO" id="GO:0009229">
    <property type="term" value="P:thiamine diphosphate biosynthetic process"/>
    <property type="evidence" value="ECO:0007669"/>
    <property type="project" value="UniProtKB-UniRule"/>
</dbReference>
<dbReference type="InterPro" id="IPR050102">
    <property type="entry name" value="tRNA_sulfurtransferase_ThiI"/>
</dbReference>
<reference evidence="20" key="2">
    <citation type="submission" date="2021-04" db="EMBL/GenBank/DDBJ databases">
        <authorList>
            <person name="Gilroy R."/>
        </authorList>
    </citation>
    <scope>NUCLEOTIDE SEQUENCE</scope>
    <source>
        <strain evidence="20">Gambia11-129</strain>
    </source>
</reference>
<evidence type="ECO:0000256" key="4">
    <source>
        <dbReference type="ARBA" id="ARBA00022679"/>
    </source>
</evidence>
<dbReference type="GO" id="GO:0004810">
    <property type="term" value="F:CCA tRNA nucleotidyltransferase activity"/>
    <property type="evidence" value="ECO:0007669"/>
    <property type="project" value="InterPro"/>
</dbReference>
<evidence type="ECO:0000256" key="7">
    <source>
        <dbReference type="ARBA" id="ARBA00022884"/>
    </source>
</evidence>
<dbReference type="CDD" id="cd01712">
    <property type="entry name" value="PPase_ThiI"/>
    <property type="match status" value="1"/>
</dbReference>
<dbReference type="HAMAP" id="MF_00021">
    <property type="entry name" value="ThiI"/>
    <property type="match status" value="1"/>
</dbReference>
<dbReference type="InterPro" id="IPR054173">
    <property type="entry name" value="ThiI_fer"/>
</dbReference>
<dbReference type="GO" id="GO:0009228">
    <property type="term" value="P:thiamine biosynthetic process"/>
    <property type="evidence" value="ECO:0007669"/>
    <property type="project" value="UniProtKB-KW"/>
</dbReference>
<comment type="catalytic activity">
    <reaction evidence="9 18">
        <text>[ThiI sulfur-carrier protein]-S-sulfanyl-L-cysteine + a uridine in tRNA + 2 reduced [2Fe-2S]-[ferredoxin] + ATP + H(+) = [ThiI sulfur-carrier protein]-L-cysteine + a 4-thiouridine in tRNA + 2 oxidized [2Fe-2S]-[ferredoxin] + AMP + diphosphate</text>
        <dbReference type="Rhea" id="RHEA:24176"/>
        <dbReference type="Rhea" id="RHEA-COMP:10000"/>
        <dbReference type="Rhea" id="RHEA-COMP:10001"/>
        <dbReference type="Rhea" id="RHEA-COMP:13337"/>
        <dbReference type="Rhea" id="RHEA-COMP:13338"/>
        <dbReference type="Rhea" id="RHEA-COMP:13339"/>
        <dbReference type="Rhea" id="RHEA-COMP:13340"/>
        <dbReference type="ChEBI" id="CHEBI:15378"/>
        <dbReference type="ChEBI" id="CHEBI:29950"/>
        <dbReference type="ChEBI" id="CHEBI:30616"/>
        <dbReference type="ChEBI" id="CHEBI:33019"/>
        <dbReference type="ChEBI" id="CHEBI:33737"/>
        <dbReference type="ChEBI" id="CHEBI:33738"/>
        <dbReference type="ChEBI" id="CHEBI:61963"/>
        <dbReference type="ChEBI" id="CHEBI:65315"/>
        <dbReference type="ChEBI" id="CHEBI:136798"/>
        <dbReference type="ChEBI" id="CHEBI:456215"/>
        <dbReference type="EC" id="2.8.1.4"/>
    </reaction>
</comment>
<feature type="binding site" evidence="18">
    <location>
        <position position="297"/>
    </location>
    <ligand>
        <name>ATP</name>
        <dbReference type="ChEBI" id="CHEBI:30616"/>
    </ligand>
</feature>
<dbReference type="EMBL" id="DXHU01000023">
    <property type="protein sequence ID" value="HIV99452.1"/>
    <property type="molecule type" value="Genomic_DNA"/>
</dbReference>
<dbReference type="CDD" id="cd11716">
    <property type="entry name" value="THUMP_ThiI"/>
    <property type="match status" value="1"/>
</dbReference>
<keyword evidence="6 18" id="KW-0067">ATP-binding</keyword>
<evidence type="ECO:0000256" key="2">
    <source>
        <dbReference type="ARBA" id="ARBA00022490"/>
    </source>
</evidence>
<evidence type="ECO:0000259" key="19">
    <source>
        <dbReference type="PROSITE" id="PS51165"/>
    </source>
</evidence>
<keyword evidence="2 18" id="KW-0963">Cytoplasm</keyword>
<gene>
    <name evidence="18 20" type="primary">thiI</name>
    <name evidence="20" type="ORF">IAB12_06735</name>
</gene>
<comment type="pathway">
    <text evidence="18">Cofactor biosynthesis; thiamine diphosphate biosynthesis.</text>
</comment>
<evidence type="ECO:0000256" key="6">
    <source>
        <dbReference type="ARBA" id="ARBA00022840"/>
    </source>
</evidence>
<evidence type="ECO:0000256" key="12">
    <source>
        <dbReference type="ARBA" id="ARBA00061472"/>
    </source>
</evidence>
<evidence type="ECO:0000313" key="21">
    <source>
        <dbReference type="Proteomes" id="UP000823936"/>
    </source>
</evidence>
<dbReference type="InterPro" id="IPR049961">
    <property type="entry name" value="ThiI_N"/>
</dbReference>
<comment type="function">
    <text evidence="11 18">Catalyzes the ATP-dependent transfer of a sulfur to tRNA to produce 4-thiouridine in position 8 of tRNAs, which functions as a near-UV photosensor. Also catalyzes the transfer of sulfur to the sulfur carrier protein ThiS, forming ThiS-thiocarboxylate. This is a step in the synthesis of thiazole, in the thiamine biosynthesis pathway. The sulfur is donated as persulfide by IscS.</text>
</comment>
<dbReference type="PANTHER" id="PTHR43209:SF1">
    <property type="entry name" value="TRNA SULFURTRANSFERASE"/>
    <property type="match status" value="1"/>
</dbReference>
<dbReference type="Pfam" id="PF02926">
    <property type="entry name" value="THUMP"/>
    <property type="match status" value="1"/>
</dbReference>
<dbReference type="InterPro" id="IPR004114">
    <property type="entry name" value="THUMP_dom"/>
</dbReference>
<evidence type="ECO:0000256" key="3">
    <source>
        <dbReference type="ARBA" id="ARBA00022555"/>
    </source>
</evidence>
<evidence type="ECO:0000256" key="5">
    <source>
        <dbReference type="ARBA" id="ARBA00022741"/>
    </source>
</evidence>
<evidence type="ECO:0000256" key="16">
    <source>
        <dbReference type="ARBA" id="ARBA00077849"/>
    </source>
</evidence>
<evidence type="ECO:0000256" key="10">
    <source>
        <dbReference type="ARBA" id="ARBA00052330"/>
    </source>
</evidence>
<dbReference type="Gene3D" id="3.40.50.620">
    <property type="entry name" value="HUPs"/>
    <property type="match status" value="1"/>
</dbReference>
<feature type="domain" description="THUMP" evidence="19">
    <location>
        <begin position="60"/>
        <end position="166"/>
    </location>
</feature>
<dbReference type="GO" id="GO:0140741">
    <property type="term" value="F:tRNA-uracil-4 sulfurtransferase activity"/>
    <property type="evidence" value="ECO:0007669"/>
    <property type="project" value="UniProtKB-EC"/>
</dbReference>
<evidence type="ECO:0000256" key="18">
    <source>
        <dbReference type="HAMAP-Rule" id="MF_00021"/>
    </source>
</evidence>
<comment type="similarity">
    <text evidence="12 18">Belongs to the ThiI family.</text>
</comment>
<comment type="subcellular location">
    <subcellularLocation>
        <location evidence="1 18">Cytoplasm</location>
    </subcellularLocation>
</comment>
<dbReference type="GO" id="GO:0002937">
    <property type="term" value="P:tRNA 4-thiouridine biosynthesis"/>
    <property type="evidence" value="ECO:0007669"/>
    <property type="project" value="TreeGrafter"/>
</dbReference>
<name>A0A9D1PUA8_9SPIO</name>
<feature type="binding site" evidence="18">
    <location>
        <begin position="209"/>
        <end position="210"/>
    </location>
    <ligand>
        <name>ATP</name>
        <dbReference type="ChEBI" id="CHEBI:30616"/>
    </ligand>
</feature>
<dbReference type="Pfam" id="PF22025">
    <property type="entry name" value="ThiI_fer"/>
    <property type="match status" value="1"/>
</dbReference>
<comment type="catalytic activity">
    <reaction evidence="10 18">
        <text>[ThiS sulfur-carrier protein]-C-terminal Gly-Gly-AMP + S-sulfanyl-L-cysteinyl-[cysteine desulfurase] + AH2 = [ThiS sulfur-carrier protein]-C-terminal-Gly-aminoethanethioate + L-cysteinyl-[cysteine desulfurase] + A + AMP + 2 H(+)</text>
        <dbReference type="Rhea" id="RHEA:43340"/>
        <dbReference type="Rhea" id="RHEA-COMP:12157"/>
        <dbReference type="Rhea" id="RHEA-COMP:12158"/>
        <dbReference type="Rhea" id="RHEA-COMP:12910"/>
        <dbReference type="Rhea" id="RHEA-COMP:19908"/>
        <dbReference type="ChEBI" id="CHEBI:13193"/>
        <dbReference type="ChEBI" id="CHEBI:15378"/>
        <dbReference type="ChEBI" id="CHEBI:17499"/>
        <dbReference type="ChEBI" id="CHEBI:29950"/>
        <dbReference type="ChEBI" id="CHEBI:61963"/>
        <dbReference type="ChEBI" id="CHEBI:90618"/>
        <dbReference type="ChEBI" id="CHEBI:232372"/>
        <dbReference type="ChEBI" id="CHEBI:456215"/>
    </reaction>
</comment>
<organism evidence="20 21">
    <name type="scientific">Candidatus Ornithospirochaeta avicola</name>
    <dbReference type="NCBI Taxonomy" id="2840896"/>
    <lineage>
        <taxon>Bacteria</taxon>
        <taxon>Pseudomonadati</taxon>
        <taxon>Spirochaetota</taxon>
        <taxon>Spirochaetia</taxon>
        <taxon>Spirochaetales</taxon>
        <taxon>Spirochaetaceae</taxon>
        <taxon>Spirochaetaceae incertae sedis</taxon>
        <taxon>Candidatus Ornithospirochaeta</taxon>
    </lineage>
</organism>
<dbReference type="GO" id="GO:0000049">
    <property type="term" value="F:tRNA binding"/>
    <property type="evidence" value="ECO:0007669"/>
    <property type="project" value="UniProtKB-UniRule"/>
</dbReference>
<feature type="binding site" evidence="18">
    <location>
        <position position="266"/>
    </location>
    <ligand>
        <name>ATP</name>
        <dbReference type="ChEBI" id="CHEBI:30616"/>
    </ligand>
</feature>
<dbReference type="SUPFAM" id="SSF52402">
    <property type="entry name" value="Adenine nucleotide alpha hydrolases-like"/>
    <property type="match status" value="1"/>
</dbReference>
<keyword evidence="3 18" id="KW-0820">tRNA-binding</keyword>
<dbReference type="PROSITE" id="PS51165">
    <property type="entry name" value="THUMP"/>
    <property type="match status" value="1"/>
</dbReference>
<dbReference type="Pfam" id="PF02568">
    <property type="entry name" value="ThiI"/>
    <property type="match status" value="1"/>
</dbReference>
<dbReference type="PANTHER" id="PTHR43209">
    <property type="entry name" value="TRNA SULFURTRANSFERASE"/>
    <property type="match status" value="1"/>
</dbReference>
<keyword evidence="7 18" id="KW-0694">RNA-binding</keyword>
<dbReference type="Proteomes" id="UP000823936">
    <property type="component" value="Unassembled WGS sequence"/>
</dbReference>
<dbReference type="SUPFAM" id="SSF143437">
    <property type="entry name" value="THUMP domain-like"/>
    <property type="match status" value="1"/>
</dbReference>
<dbReference type="EC" id="2.8.1.4" evidence="13 18"/>
<evidence type="ECO:0000256" key="11">
    <source>
        <dbReference type="ARBA" id="ARBA00058382"/>
    </source>
</evidence>
<evidence type="ECO:0000256" key="8">
    <source>
        <dbReference type="ARBA" id="ARBA00022977"/>
    </source>
</evidence>
<evidence type="ECO:0000256" key="15">
    <source>
        <dbReference type="ARBA" id="ARBA00075337"/>
    </source>
</evidence>
<evidence type="ECO:0000256" key="9">
    <source>
        <dbReference type="ARBA" id="ARBA00050570"/>
    </source>
</evidence>
<evidence type="ECO:0000256" key="13">
    <source>
        <dbReference type="ARBA" id="ARBA00066827"/>
    </source>
</evidence>
<evidence type="ECO:0000256" key="14">
    <source>
        <dbReference type="ARBA" id="ARBA00071867"/>
    </source>
</evidence>
<dbReference type="NCBIfam" id="TIGR00342">
    <property type="entry name" value="tRNA uracil 4-sulfurtransferase ThiI"/>
    <property type="match status" value="1"/>
</dbReference>
<dbReference type="Gene3D" id="3.30.2130.30">
    <property type="match status" value="1"/>
</dbReference>
<dbReference type="GO" id="GO:0005829">
    <property type="term" value="C:cytosol"/>
    <property type="evidence" value="ECO:0007669"/>
    <property type="project" value="TreeGrafter"/>
</dbReference>
<dbReference type="InterPro" id="IPR014729">
    <property type="entry name" value="Rossmann-like_a/b/a_fold"/>
</dbReference>
<evidence type="ECO:0000313" key="20">
    <source>
        <dbReference type="EMBL" id="HIV99452.1"/>
    </source>
</evidence>
<feature type="binding site" evidence="18">
    <location>
        <begin position="184"/>
        <end position="185"/>
    </location>
    <ligand>
        <name>ATP</name>
        <dbReference type="ChEBI" id="CHEBI:30616"/>
    </ligand>
</feature>
<dbReference type="InterPro" id="IPR049962">
    <property type="entry name" value="THUMP_ThiI"/>
</dbReference>
<dbReference type="FunFam" id="3.40.50.620:FF:000053">
    <property type="entry name" value="Probable tRNA sulfurtransferase"/>
    <property type="match status" value="1"/>
</dbReference>
<keyword evidence="5 18" id="KW-0547">Nucleotide-binding</keyword>
<dbReference type="SMART" id="SM00981">
    <property type="entry name" value="THUMP"/>
    <property type="match status" value="1"/>
</dbReference>
<keyword evidence="4 18" id="KW-0808">Transferase</keyword>
<dbReference type="InterPro" id="IPR003720">
    <property type="entry name" value="tRNA_STrfase"/>
</dbReference>
<protein>
    <recommendedName>
        <fullName evidence="14 18">Probable tRNA sulfurtransferase</fullName>
        <ecNumber evidence="13 18">2.8.1.4</ecNumber>
    </recommendedName>
    <alternativeName>
        <fullName evidence="15 18">Sulfur carrier protein ThiS sulfurtransferase</fullName>
    </alternativeName>
    <alternativeName>
        <fullName evidence="16 18">Thiamine biosynthesis protein ThiI</fullName>
    </alternativeName>
    <alternativeName>
        <fullName evidence="17 18">tRNA 4-thiouridine synthase</fullName>
    </alternativeName>
</protein>
<evidence type="ECO:0000256" key="17">
    <source>
        <dbReference type="ARBA" id="ARBA00080570"/>
    </source>
</evidence>
<dbReference type="GO" id="GO:0005524">
    <property type="term" value="F:ATP binding"/>
    <property type="evidence" value="ECO:0007669"/>
    <property type="project" value="UniProtKB-UniRule"/>
</dbReference>
<reference evidence="20" key="1">
    <citation type="journal article" date="2021" name="PeerJ">
        <title>Extensive microbial diversity within the chicken gut microbiome revealed by metagenomics and culture.</title>
        <authorList>
            <person name="Gilroy R."/>
            <person name="Ravi A."/>
            <person name="Getino M."/>
            <person name="Pursley I."/>
            <person name="Horton D.L."/>
            <person name="Alikhan N.F."/>
            <person name="Baker D."/>
            <person name="Gharbi K."/>
            <person name="Hall N."/>
            <person name="Watson M."/>
            <person name="Adriaenssens E.M."/>
            <person name="Foster-Nyarko E."/>
            <person name="Jarju S."/>
            <person name="Secka A."/>
            <person name="Antonio M."/>
            <person name="Oren A."/>
            <person name="Chaudhuri R.R."/>
            <person name="La Ragione R."/>
            <person name="Hildebrand F."/>
            <person name="Pallen M.J."/>
        </authorList>
    </citation>
    <scope>NUCLEOTIDE SEQUENCE</scope>
    <source>
        <strain evidence="20">Gambia11-129</strain>
    </source>
</reference>
<keyword evidence="8 18" id="KW-0784">Thiamine biosynthesis</keyword>
<dbReference type="InterPro" id="IPR020536">
    <property type="entry name" value="ThiI_AANH"/>
</dbReference>